<dbReference type="Proteomes" id="UP000245212">
    <property type="component" value="Unassembled WGS sequence"/>
</dbReference>
<comment type="caution">
    <text evidence="2">The sequence shown here is derived from an EMBL/GenBank/DDBJ whole genome shotgun (WGS) entry which is preliminary data.</text>
</comment>
<sequence>MNTYPQTLTWTVRNLNCSGCASRLLRLLNAQDGVIEARVEVDTKKVELDFDPRRSNPETLRHAIEAGGFAV</sequence>
<dbReference type="Pfam" id="PF00403">
    <property type="entry name" value="HMA"/>
    <property type="match status" value="1"/>
</dbReference>
<dbReference type="RefSeq" id="WP_109063130.1">
    <property type="nucleotide sequence ID" value="NZ_QETA01000009.1"/>
</dbReference>
<dbReference type="InterPro" id="IPR006121">
    <property type="entry name" value="HMA_dom"/>
</dbReference>
<protein>
    <submittedName>
        <fullName evidence="2">Copper resistance protein CopZ</fullName>
    </submittedName>
</protein>
<gene>
    <name evidence="2" type="ORF">DD235_16030</name>
</gene>
<accession>A0A2V1JT94</accession>
<dbReference type="InterPro" id="IPR036163">
    <property type="entry name" value="HMA_dom_sf"/>
</dbReference>
<dbReference type="Gene3D" id="3.30.70.100">
    <property type="match status" value="1"/>
</dbReference>
<dbReference type="PROSITE" id="PS50846">
    <property type="entry name" value="HMA_2"/>
    <property type="match status" value="1"/>
</dbReference>
<keyword evidence="3" id="KW-1185">Reference proteome</keyword>
<dbReference type="GO" id="GO:0046872">
    <property type="term" value="F:metal ion binding"/>
    <property type="evidence" value="ECO:0007669"/>
    <property type="project" value="InterPro"/>
</dbReference>
<evidence type="ECO:0000259" key="1">
    <source>
        <dbReference type="PROSITE" id="PS50846"/>
    </source>
</evidence>
<evidence type="ECO:0000313" key="2">
    <source>
        <dbReference type="EMBL" id="PWF21035.1"/>
    </source>
</evidence>
<dbReference type="SUPFAM" id="SSF55008">
    <property type="entry name" value="HMA, heavy metal-associated domain"/>
    <property type="match status" value="1"/>
</dbReference>
<proteinExistence type="predicted"/>
<organism evidence="2 3">
    <name type="scientific">Corticimicrobacter populi</name>
    <dbReference type="NCBI Taxonomy" id="2175229"/>
    <lineage>
        <taxon>Bacteria</taxon>
        <taxon>Pseudomonadati</taxon>
        <taxon>Pseudomonadota</taxon>
        <taxon>Betaproteobacteria</taxon>
        <taxon>Burkholderiales</taxon>
        <taxon>Alcaligenaceae</taxon>
        <taxon>Corticimicrobacter</taxon>
    </lineage>
</organism>
<dbReference type="CDD" id="cd00371">
    <property type="entry name" value="HMA"/>
    <property type="match status" value="1"/>
</dbReference>
<reference evidence="3" key="1">
    <citation type="submission" date="2018-05" db="EMBL/GenBank/DDBJ databases">
        <authorList>
            <person name="Li Y."/>
        </authorList>
    </citation>
    <scope>NUCLEOTIDE SEQUENCE [LARGE SCALE GENOMIC DNA]</scope>
    <source>
        <strain evidence="3">3d-2-2</strain>
    </source>
</reference>
<dbReference type="AlphaFoldDB" id="A0A2V1JT94"/>
<name>A0A2V1JT94_9BURK</name>
<feature type="domain" description="HMA" evidence="1">
    <location>
        <begin position="6"/>
        <end position="71"/>
    </location>
</feature>
<dbReference type="EMBL" id="QETA01000009">
    <property type="protein sequence ID" value="PWF21035.1"/>
    <property type="molecule type" value="Genomic_DNA"/>
</dbReference>
<evidence type="ECO:0000313" key="3">
    <source>
        <dbReference type="Proteomes" id="UP000245212"/>
    </source>
</evidence>